<accession>A0A4Q7DIM0</accession>
<dbReference type="Pfam" id="PF09527">
    <property type="entry name" value="ATPase_gene1"/>
    <property type="match status" value="1"/>
</dbReference>
<evidence type="ECO:0008006" key="4">
    <source>
        <dbReference type="Google" id="ProtNLM"/>
    </source>
</evidence>
<organism evidence="2 3">
    <name type="scientific">Candidatus Finniella inopinata</name>
    <dbReference type="NCBI Taxonomy" id="1696036"/>
    <lineage>
        <taxon>Bacteria</taxon>
        <taxon>Pseudomonadati</taxon>
        <taxon>Pseudomonadota</taxon>
        <taxon>Alphaproteobacteria</taxon>
        <taxon>Holosporales</taxon>
        <taxon>Candidatus Paracaedibacteraceae</taxon>
        <taxon>Candidatus Finniella</taxon>
    </lineage>
</organism>
<proteinExistence type="predicted"/>
<evidence type="ECO:0000313" key="3">
    <source>
        <dbReference type="Proteomes" id="UP000293550"/>
    </source>
</evidence>
<dbReference type="RefSeq" id="WP_130153901.1">
    <property type="nucleotide sequence ID" value="NZ_SCFB01000005.1"/>
</dbReference>
<dbReference type="Proteomes" id="UP000293550">
    <property type="component" value="Unassembled WGS sequence"/>
</dbReference>
<dbReference type="AlphaFoldDB" id="A0A4Q7DIM0"/>
<reference evidence="2 3" key="1">
    <citation type="submission" date="2018-10" db="EMBL/GenBank/DDBJ databases">
        <title>An updated phylogeny of the Alphaproteobacteria reveals that the parasitic Rickettsiales and Holosporales have independent origins.</title>
        <authorList>
            <person name="Munoz-Gomez S.A."/>
            <person name="Hess S."/>
            <person name="Burger G."/>
            <person name="Lang B.F."/>
            <person name="Susko E."/>
            <person name="Slamovits C.H."/>
            <person name="Roger A.J."/>
        </authorList>
    </citation>
    <scope>NUCLEOTIDE SEQUENCE [LARGE SCALE GENOMIC DNA]</scope>
    <source>
        <strain evidence="2">HOLO01</strain>
    </source>
</reference>
<comment type="caution">
    <text evidence="2">The sequence shown here is derived from an EMBL/GenBank/DDBJ whole genome shotgun (WGS) entry which is preliminary data.</text>
</comment>
<dbReference type="EMBL" id="SCFB01000005">
    <property type="protein sequence ID" value="RZI46148.1"/>
    <property type="molecule type" value="Genomic_DNA"/>
</dbReference>
<protein>
    <recommendedName>
        <fullName evidence="4">AtpZ/AtpI family protein</fullName>
    </recommendedName>
</protein>
<dbReference type="InterPro" id="IPR032820">
    <property type="entry name" value="ATPase_put"/>
</dbReference>
<evidence type="ECO:0000256" key="1">
    <source>
        <dbReference type="SAM" id="Phobius"/>
    </source>
</evidence>
<keyword evidence="1" id="KW-1133">Transmembrane helix</keyword>
<keyword evidence="1" id="KW-0472">Membrane</keyword>
<gene>
    <name evidence="2" type="ORF">EQU50_04225</name>
</gene>
<keyword evidence="3" id="KW-1185">Reference proteome</keyword>
<keyword evidence="1" id="KW-0812">Transmembrane</keyword>
<evidence type="ECO:0000313" key="2">
    <source>
        <dbReference type="EMBL" id="RZI46148.1"/>
    </source>
</evidence>
<sequence>MKNPLSQWLESSLRLGADFVTPIFVGTMIGRVVDFYLGSAPFGLVIFILIGIMGGSLTIYRSAKKIMAAKTPPDTYED</sequence>
<dbReference type="OrthoDB" id="15401at2"/>
<name>A0A4Q7DIM0_9PROT</name>
<feature type="transmembrane region" description="Helical" evidence="1">
    <location>
        <begin position="39"/>
        <end position="60"/>
    </location>
</feature>